<dbReference type="Proteomes" id="UP000288716">
    <property type="component" value="Unassembled WGS sequence"/>
</dbReference>
<dbReference type="Pfam" id="PF19086">
    <property type="entry name" value="Terpene_syn_C_2"/>
    <property type="match status" value="1"/>
</dbReference>
<dbReference type="GO" id="GO:0046872">
    <property type="term" value="F:metal ion binding"/>
    <property type="evidence" value="ECO:0007669"/>
    <property type="project" value="UniProtKB-KW"/>
</dbReference>
<evidence type="ECO:0000256" key="1">
    <source>
        <dbReference type="ARBA" id="ARBA00006333"/>
    </source>
</evidence>
<proteinExistence type="inferred from homology"/>
<dbReference type="VEuPathDB" id="VectorBase:LDEU010401"/>
<keyword evidence="2" id="KW-0479">Metal-binding</keyword>
<keyword evidence="4" id="KW-1185">Reference proteome</keyword>
<dbReference type="EC" id="4.2.3.-" evidence="2"/>
<dbReference type="SUPFAM" id="SSF48576">
    <property type="entry name" value="Terpenoid synthases"/>
    <property type="match status" value="1"/>
</dbReference>
<comment type="similarity">
    <text evidence="1 2">Belongs to the terpene synthase family.</text>
</comment>
<keyword evidence="2" id="KW-0460">Magnesium</keyword>
<gene>
    <name evidence="3" type="ORF">B4U80_11806</name>
</gene>
<keyword evidence="2" id="KW-0456">Lyase</keyword>
<name>A0A443S281_9ACAR</name>
<evidence type="ECO:0000313" key="4">
    <source>
        <dbReference type="Proteomes" id="UP000288716"/>
    </source>
</evidence>
<comment type="caution">
    <text evidence="3">The sequence shown here is derived from an EMBL/GenBank/DDBJ whole genome shotgun (WGS) entry which is preliminary data.</text>
</comment>
<dbReference type="GO" id="GO:0008299">
    <property type="term" value="P:isoprenoid biosynthetic process"/>
    <property type="evidence" value="ECO:0007669"/>
    <property type="project" value="UniProtKB-ARBA"/>
</dbReference>
<dbReference type="OrthoDB" id="2861623at2759"/>
<reference evidence="3 4" key="1">
    <citation type="journal article" date="2018" name="Gigascience">
        <title>Genomes of trombidid mites reveal novel predicted allergens and laterally-transferred genes associated with secondary metabolism.</title>
        <authorList>
            <person name="Dong X."/>
            <person name="Chaisiri K."/>
            <person name="Xia D."/>
            <person name="Armstrong S.D."/>
            <person name="Fang Y."/>
            <person name="Donnelly M.J."/>
            <person name="Kadowaki T."/>
            <person name="McGarry J.W."/>
            <person name="Darby A.C."/>
            <person name="Makepeace B.L."/>
        </authorList>
    </citation>
    <scope>NUCLEOTIDE SEQUENCE [LARGE SCALE GENOMIC DNA]</scope>
    <source>
        <strain evidence="3">UoL-UT</strain>
    </source>
</reference>
<sequence length="328" mass="38600">MSSVEHVCVAEIKCPFQYPLSENIENVMKETIDWAGKLRILKANESYDPSLNPSSYFTGTPSMAYDKELLLAKASLLAFKYDDVCDSLSSNENIEKVYQIYQQMKGIFDGSLDEKNLPVVEDSLENGVIQLTPYFRNYFDTAALRRMKIALKQYFSAIKMEKKVKRRSTLPSLYEYEIFRYYTIGNAVYFELMLTLAGIKIPHLFENTQCYALLHESTTKIIYLLNDVCSFEKDMRDNIHLNYIFILKQERGYGTWQEAFDEIVRLICDEYKSFEMAEKLAATEAIDYGDNKAILCVIDQMKRMIFIFHMYQIYSKRYYYRRQFPVEK</sequence>
<dbReference type="InterPro" id="IPR008949">
    <property type="entry name" value="Isoprenoid_synthase_dom_sf"/>
</dbReference>
<dbReference type="PANTHER" id="PTHR35201">
    <property type="entry name" value="TERPENE SYNTHASE"/>
    <property type="match status" value="1"/>
</dbReference>
<comment type="cofactor">
    <cofactor evidence="2">
        <name>Mg(2+)</name>
        <dbReference type="ChEBI" id="CHEBI:18420"/>
    </cofactor>
</comment>
<dbReference type="GO" id="GO:0010333">
    <property type="term" value="F:terpene synthase activity"/>
    <property type="evidence" value="ECO:0007669"/>
    <property type="project" value="InterPro"/>
</dbReference>
<organism evidence="3 4">
    <name type="scientific">Leptotrombidium deliense</name>
    <dbReference type="NCBI Taxonomy" id="299467"/>
    <lineage>
        <taxon>Eukaryota</taxon>
        <taxon>Metazoa</taxon>
        <taxon>Ecdysozoa</taxon>
        <taxon>Arthropoda</taxon>
        <taxon>Chelicerata</taxon>
        <taxon>Arachnida</taxon>
        <taxon>Acari</taxon>
        <taxon>Acariformes</taxon>
        <taxon>Trombidiformes</taxon>
        <taxon>Prostigmata</taxon>
        <taxon>Anystina</taxon>
        <taxon>Parasitengona</taxon>
        <taxon>Trombiculoidea</taxon>
        <taxon>Trombiculidae</taxon>
        <taxon>Leptotrombidium</taxon>
    </lineage>
</organism>
<evidence type="ECO:0000256" key="2">
    <source>
        <dbReference type="RuleBase" id="RU366034"/>
    </source>
</evidence>
<dbReference type="PANTHER" id="PTHR35201:SF4">
    <property type="entry name" value="BETA-PINACENE SYNTHASE-RELATED"/>
    <property type="match status" value="1"/>
</dbReference>
<dbReference type="InterPro" id="IPR034686">
    <property type="entry name" value="Terpene_cyclase-like_2"/>
</dbReference>
<dbReference type="Gene3D" id="1.10.600.10">
    <property type="entry name" value="Farnesyl Diphosphate Synthase"/>
    <property type="match status" value="1"/>
</dbReference>
<dbReference type="AlphaFoldDB" id="A0A443S281"/>
<dbReference type="EMBL" id="NCKV01011421">
    <property type="protein sequence ID" value="RWS21639.1"/>
    <property type="molecule type" value="Genomic_DNA"/>
</dbReference>
<accession>A0A443S281</accession>
<evidence type="ECO:0000313" key="3">
    <source>
        <dbReference type="EMBL" id="RWS21639.1"/>
    </source>
</evidence>
<protein>
    <recommendedName>
        <fullName evidence="2">Terpene synthase</fullName>
        <ecNumber evidence="2">4.2.3.-</ecNumber>
    </recommendedName>
</protein>